<keyword evidence="1" id="KW-1133">Transmembrane helix</keyword>
<feature type="transmembrane region" description="Helical" evidence="1">
    <location>
        <begin position="52"/>
        <end position="71"/>
    </location>
</feature>
<organism evidence="2 3">
    <name type="scientific">Nocardia ignorata</name>
    <dbReference type="NCBI Taxonomy" id="145285"/>
    <lineage>
        <taxon>Bacteria</taxon>
        <taxon>Bacillati</taxon>
        <taxon>Actinomycetota</taxon>
        <taxon>Actinomycetes</taxon>
        <taxon>Mycobacteriales</taxon>
        <taxon>Nocardiaceae</taxon>
        <taxon>Nocardia</taxon>
    </lineage>
</organism>
<dbReference type="AlphaFoldDB" id="A0A4R6P0J1"/>
<sequence length="283" mass="29906">MPKSLAALWVSPDYGLVSGGNNRLDHVVVAVAVELLVALARLARWGRRETRLFTAALLTIGVAYALTIPWLGDRRLDRWLSQAAGENVSDIGHTVLVAVGCGLLSLVCVGGLAVDDNGGESNWYRPARWVVISLTALIVLAVLVLSWIGDVSRVPVGDVLALSDGGSRGVSVMFLVSVAATAVALISVFMVAVQGSGPRRMVAFSALAVVGVLGLVYVALIGGGLILDPAGVVDLHRVVEPWAAGSALVALAVAGVWSSWTYRPGWWPWGRERLPHKRPTVQQ</sequence>
<reference evidence="2 3" key="1">
    <citation type="submission" date="2019-03" db="EMBL/GenBank/DDBJ databases">
        <title>Genomic Encyclopedia of Type Strains, Phase IV (KMG-IV): sequencing the most valuable type-strain genomes for metagenomic binning, comparative biology and taxonomic classification.</title>
        <authorList>
            <person name="Goeker M."/>
        </authorList>
    </citation>
    <scope>NUCLEOTIDE SEQUENCE [LARGE SCALE GENOMIC DNA]</scope>
    <source>
        <strain evidence="2 3">DSM 44496</strain>
    </source>
</reference>
<dbReference type="Proteomes" id="UP000295087">
    <property type="component" value="Unassembled WGS sequence"/>
</dbReference>
<keyword evidence="3" id="KW-1185">Reference proteome</keyword>
<keyword evidence="1" id="KW-0812">Transmembrane</keyword>
<evidence type="ECO:0000313" key="2">
    <source>
        <dbReference type="EMBL" id="TDP29905.1"/>
    </source>
</evidence>
<evidence type="ECO:0000313" key="3">
    <source>
        <dbReference type="Proteomes" id="UP000295087"/>
    </source>
</evidence>
<evidence type="ECO:0000256" key="1">
    <source>
        <dbReference type="SAM" id="Phobius"/>
    </source>
</evidence>
<feature type="transmembrane region" description="Helical" evidence="1">
    <location>
        <begin position="91"/>
        <end position="114"/>
    </location>
</feature>
<proteinExistence type="predicted"/>
<name>A0A4R6P0J1_NOCIG</name>
<protein>
    <submittedName>
        <fullName evidence="2">Uncharacterized protein</fullName>
    </submittedName>
</protein>
<comment type="caution">
    <text evidence="2">The sequence shown here is derived from an EMBL/GenBank/DDBJ whole genome shotgun (WGS) entry which is preliminary data.</text>
</comment>
<dbReference type="EMBL" id="SNXK01000012">
    <property type="protein sequence ID" value="TDP29905.1"/>
    <property type="molecule type" value="Genomic_DNA"/>
</dbReference>
<feature type="transmembrane region" description="Helical" evidence="1">
    <location>
        <begin position="169"/>
        <end position="192"/>
    </location>
</feature>
<gene>
    <name evidence="2" type="ORF">DFR75_112174</name>
</gene>
<feature type="transmembrane region" description="Helical" evidence="1">
    <location>
        <begin position="26"/>
        <end position="43"/>
    </location>
</feature>
<feature type="transmembrane region" description="Helical" evidence="1">
    <location>
        <begin position="126"/>
        <end position="149"/>
    </location>
</feature>
<keyword evidence="1" id="KW-0472">Membrane</keyword>
<accession>A0A4R6P0J1</accession>
<feature type="transmembrane region" description="Helical" evidence="1">
    <location>
        <begin position="204"/>
        <end position="227"/>
    </location>
</feature>
<feature type="transmembrane region" description="Helical" evidence="1">
    <location>
        <begin position="242"/>
        <end position="262"/>
    </location>
</feature>